<dbReference type="PANTHER" id="PTHR11012:SF58">
    <property type="entry name" value="CHK KINASE-LIKE DOMAIN-CONTAINING PROTEIN"/>
    <property type="match status" value="1"/>
</dbReference>
<dbReference type="Pfam" id="PF02958">
    <property type="entry name" value="EcKL"/>
    <property type="match status" value="1"/>
</dbReference>
<organism evidence="3 4">
    <name type="scientific">Gryllus longicercus</name>
    <dbReference type="NCBI Taxonomy" id="2509291"/>
    <lineage>
        <taxon>Eukaryota</taxon>
        <taxon>Metazoa</taxon>
        <taxon>Ecdysozoa</taxon>
        <taxon>Arthropoda</taxon>
        <taxon>Hexapoda</taxon>
        <taxon>Insecta</taxon>
        <taxon>Pterygota</taxon>
        <taxon>Neoptera</taxon>
        <taxon>Polyneoptera</taxon>
        <taxon>Orthoptera</taxon>
        <taxon>Ensifera</taxon>
        <taxon>Gryllidea</taxon>
        <taxon>Grylloidea</taxon>
        <taxon>Gryllidae</taxon>
        <taxon>Gryllinae</taxon>
        <taxon>Gryllus</taxon>
    </lineage>
</organism>
<dbReference type="InterPro" id="IPR015897">
    <property type="entry name" value="CHK_kinase-like"/>
</dbReference>
<reference evidence="3 4" key="1">
    <citation type="submission" date="2024-03" db="EMBL/GenBank/DDBJ databases">
        <title>The genome assembly and annotation of the cricket Gryllus longicercus Weissman &amp; Gray.</title>
        <authorList>
            <person name="Szrajer S."/>
            <person name="Gray D."/>
            <person name="Ylla G."/>
        </authorList>
    </citation>
    <scope>NUCLEOTIDE SEQUENCE [LARGE SCALE GENOMIC DNA]</scope>
    <source>
        <strain evidence="3">DAG 2021-001</strain>
        <tissue evidence="3">Whole body minus gut</tissue>
    </source>
</reference>
<evidence type="ECO:0000313" key="3">
    <source>
        <dbReference type="EMBL" id="KAK7789414.1"/>
    </source>
</evidence>
<proteinExistence type="predicted"/>
<dbReference type="EMBL" id="JAZDUA010000764">
    <property type="protein sequence ID" value="KAK7789414.1"/>
    <property type="molecule type" value="Genomic_DNA"/>
</dbReference>
<evidence type="ECO:0000259" key="2">
    <source>
        <dbReference type="SMART" id="SM00587"/>
    </source>
</evidence>
<keyword evidence="4" id="KW-1185">Reference proteome</keyword>
<evidence type="ECO:0000256" key="1">
    <source>
        <dbReference type="SAM" id="MobiDB-lite"/>
    </source>
</evidence>
<feature type="region of interest" description="Disordered" evidence="1">
    <location>
        <begin position="327"/>
        <end position="350"/>
    </location>
</feature>
<dbReference type="Gene3D" id="3.90.1200.10">
    <property type="match status" value="1"/>
</dbReference>
<evidence type="ECO:0000313" key="4">
    <source>
        <dbReference type="Proteomes" id="UP001378592"/>
    </source>
</evidence>
<dbReference type="PANTHER" id="PTHR11012">
    <property type="entry name" value="PROTEIN KINASE-LIKE DOMAIN-CONTAINING"/>
    <property type="match status" value="1"/>
</dbReference>
<name>A0AAN9V6S3_9ORTH</name>
<dbReference type="InterPro" id="IPR012877">
    <property type="entry name" value="Dhs-27"/>
</dbReference>
<feature type="compositionally biased region" description="Acidic residues" evidence="1">
    <location>
        <begin position="328"/>
        <end position="350"/>
    </location>
</feature>
<sequence>MSDSEESSGDDWPVTGAWLEDMLATYHARAAGQPPQESERPSGSAAVRVREFTVRPGCDAGESVLSDILAVSVSYSLLEGGGGGGGEEQEGRHLDLIIKLLPHDPFSRYFVTEAQFDLREIKFYTQVVPELEAFQRRQLAAGAAPLPLPIPRCFHARYAAGGCVPEGDGEGGGGGGDGDASPTPCESVLVLENLKTRGFRGADFSRGLSLRQAAAALDAVARLHALSLALKVKEGQPLAERYPFLFQTARATDSYQQLVERGLPQLARFLERRPGMEQVLAALSALRPATKEVIASLLAPQEPLALITHTDFWCNNLLFREERRASERDEESALGEEDEGEGEGDGEAEGQGECTCAVLDWQMVTYSRPTNDVALLLISSLPTELRRRRAPALLDGYWASLTRAAAALGVRVEEELGYDRARLALDYRRSQLLALLLCVGSVDVALGDPRTEQRLLDVLADLHRDGVLDAAVAAQ</sequence>
<dbReference type="SUPFAM" id="SSF56112">
    <property type="entry name" value="Protein kinase-like (PK-like)"/>
    <property type="match status" value="1"/>
</dbReference>
<dbReference type="AlphaFoldDB" id="A0AAN9V6S3"/>
<feature type="domain" description="CHK kinase-like" evidence="2">
    <location>
        <begin position="189"/>
        <end position="407"/>
    </location>
</feature>
<dbReference type="InterPro" id="IPR011009">
    <property type="entry name" value="Kinase-like_dom_sf"/>
</dbReference>
<gene>
    <name evidence="3" type="ORF">R5R35_010272</name>
</gene>
<accession>A0AAN9V6S3</accession>
<comment type="caution">
    <text evidence="3">The sequence shown here is derived from an EMBL/GenBank/DDBJ whole genome shotgun (WGS) entry which is preliminary data.</text>
</comment>
<dbReference type="Proteomes" id="UP001378592">
    <property type="component" value="Unassembled WGS sequence"/>
</dbReference>
<protein>
    <recommendedName>
        <fullName evidence="2">CHK kinase-like domain-containing protein</fullName>
    </recommendedName>
</protein>
<dbReference type="SMART" id="SM00587">
    <property type="entry name" value="CHK"/>
    <property type="match status" value="1"/>
</dbReference>
<dbReference type="InterPro" id="IPR004119">
    <property type="entry name" value="EcKL"/>
</dbReference>
<dbReference type="Pfam" id="PF07914">
    <property type="entry name" value="DUF1679"/>
    <property type="match status" value="1"/>
</dbReference>